<sequence>MHNPIENIRQSYKPDYIKILFVGESAPSTGEFLYFGNNPLATCTRKAFEKAYKLRFLSDKAFLDHFKNQGCFFDDLSHEPIDHLGKGHRDQALKDSAFSLAMRLQMYQPDVVIACLKKIESHVEEAIRIADIQCLFYTLPFPEKGHQDQYIDGLVSILTN</sequence>
<dbReference type="AlphaFoldDB" id="A0A445MWX5"/>
<proteinExistence type="predicted"/>
<accession>A0A445MWX5</accession>
<name>A0A445MWX5_9BACT</name>
<protein>
    <submittedName>
        <fullName evidence="1">Uncharacterized protein</fullName>
    </submittedName>
</protein>
<evidence type="ECO:0000313" key="1">
    <source>
        <dbReference type="EMBL" id="SPD73909.1"/>
    </source>
</evidence>
<reference evidence="1" key="1">
    <citation type="submission" date="2018-01" db="EMBL/GenBank/DDBJ databases">
        <authorList>
            <person name="Regsiter A."/>
            <person name="William W."/>
        </authorList>
    </citation>
    <scope>NUCLEOTIDE SEQUENCE</scope>
    <source>
        <strain evidence="1">TRIP AH-1</strain>
    </source>
</reference>
<dbReference type="EMBL" id="OJIN01000117">
    <property type="protein sequence ID" value="SPD73909.1"/>
    <property type="molecule type" value="Genomic_DNA"/>
</dbReference>
<organism evidence="1">
    <name type="scientific">uncultured Desulfobacterium sp</name>
    <dbReference type="NCBI Taxonomy" id="201089"/>
    <lineage>
        <taxon>Bacteria</taxon>
        <taxon>Pseudomonadati</taxon>
        <taxon>Thermodesulfobacteriota</taxon>
        <taxon>Desulfobacteria</taxon>
        <taxon>Desulfobacterales</taxon>
        <taxon>Desulfobacteriaceae</taxon>
        <taxon>Desulfobacterium</taxon>
        <taxon>environmental samples</taxon>
    </lineage>
</organism>
<gene>
    <name evidence="1" type="ORF">PITCH_A2030053</name>
</gene>